<proteinExistence type="predicted"/>
<evidence type="ECO:0000313" key="2">
    <source>
        <dbReference type="Proteomes" id="UP001227268"/>
    </source>
</evidence>
<gene>
    <name evidence="1" type="ORF">QFC21_004221</name>
</gene>
<evidence type="ECO:0000313" key="1">
    <source>
        <dbReference type="EMBL" id="KAJ9099340.1"/>
    </source>
</evidence>
<accession>A0ACC2VIV2</accession>
<dbReference type="Proteomes" id="UP001227268">
    <property type="component" value="Unassembled WGS sequence"/>
</dbReference>
<reference evidence="1" key="1">
    <citation type="submission" date="2023-04" db="EMBL/GenBank/DDBJ databases">
        <title>Draft Genome sequencing of Naganishia species isolated from polar environments using Oxford Nanopore Technology.</title>
        <authorList>
            <person name="Leo P."/>
            <person name="Venkateswaran K."/>
        </authorList>
    </citation>
    <scope>NUCLEOTIDE SEQUENCE</scope>
    <source>
        <strain evidence="1">MNA-CCFEE 5423</strain>
    </source>
</reference>
<keyword evidence="2" id="KW-1185">Reference proteome</keyword>
<dbReference type="EMBL" id="JASBWT010000013">
    <property type="protein sequence ID" value="KAJ9099340.1"/>
    <property type="molecule type" value="Genomic_DNA"/>
</dbReference>
<sequence length="171" mass="19244">MFKARPSAQTAAYFSAAGTLTQFAQTADDPAELERLRLEYDLFKARRDLEEGGRTSGNALTDYLPCADTQKGTWRIPGKDCQPKSKHHTPRTPKTNCPFRFCYKFDVKQKSYIIQKSEYSHNHALSGPAAHHTHHRMNPDMPKTAITLLTKLSPSEALNQMRKIYGSADSA</sequence>
<name>A0ACC2VIV2_9TREE</name>
<comment type="caution">
    <text evidence="1">The sequence shown here is derived from an EMBL/GenBank/DDBJ whole genome shotgun (WGS) entry which is preliminary data.</text>
</comment>
<organism evidence="1 2">
    <name type="scientific">Naganishia friedmannii</name>
    <dbReference type="NCBI Taxonomy" id="89922"/>
    <lineage>
        <taxon>Eukaryota</taxon>
        <taxon>Fungi</taxon>
        <taxon>Dikarya</taxon>
        <taxon>Basidiomycota</taxon>
        <taxon>Agaricomycotina</taxon>
        <taxon>Tremellomycetes</taxon>
        <taxon>Filobasidiales</taxon>
        <taxon>Filobasidiaceae</taxon>
        <taxon>Naganishia</taxon>
    </lineage>
</organism>
<protein>
    <submittedName>
        <fullName evidence="1">Uncharacterized protein</fullName>
    </submittedName>
</protein>